<dbReference type="AlphaFoldDB" id="A0A232EID1"/>
<evidence type="ECO:0000313" key="1">
    <source>
        <dbReference type="EMBL" id="OXU18095.1"/>
    </source>
</evidence>
<sequence length="62" mass="6974">MNIGNLWICTIDHMKGPGLPNQVSRPKSRPLGTTFEFLSVKLLESTISRAWLNDCTFRIPDG</sequence>
<evidence type="ECO:0000313" key="2">
    <source>
        <dbReference type="Proteomes" id="UP000215335"/>
    </source>
</evidence>
<gene>
    <name evidence="1" type="ORF">TSAR_006211</name>
</gene>
<name>A0A232EID1_9HYME</name>
<dbReference type="Proteomes" id="UP000215335">
    <property type="component" value="Unassembled WGS sequence"/>
</dbReference>
<keyword evidence="2" id="KW-1185">Reference proteome</keyword>
<protein>
    <submittedName>
        <fullName evidence="1">Uncharacterized protein</fullName>
    </submittedName>
</protein>
<organism evidence="1 2">
    <name type="scientific">Trichomalopsis sarcophagae</name>
    <dbReference type="NCBI Taxonomy" id="543379"/>
    <lineage>
        <taxon>Eukaryota</taxon>
        <taxon>Metazoa</taxon>
        <taxon>Ecdysozoa</taxon>
        <taxon>Arthropoda</taxon>
        <taxon>Hexapoda</taxon>
        <taxon>Insecta</taxon>
        <taxon>Pterygota</taxon>
        <taxon>Neoptera</taxon>
        <taxon>Endopterygota</taxon>
        <taxon>Hymenoptera</taxon>
        <taxon>Apocrita</taxon>
        <taxon>Proctotrupomorpha</taxon>
        <taxon>Chalcidoidea</taxon>
        <taxon>Pteromalidae</taxon>
        <taxon>Pteromalinae</taxon>
        <taxon>Trichomalopsis</taxon>
    </lineage>
</organism>
<comment type="caution">
    <text evidence="1">The sequence shown here is derived from an EMBL/GenBank/DDBJ whole genome shotgun (WGS) entry which is preliminary data.</text>
</comment>
<dbReference type="EMBL" id="NNAY01004294">
    <property type="protein sequence ID" value="OXU18095.1"/>
    <property type="molecule type" value="Genomic_DNA"/>
</dbReference>
<proteinExistence type="predicted"/>
<reference evidence="1 2" key="1">
    <citation type="journal article" date="2017" name="Curr. Biol.">
        <title>The Evolution of Venom by Co-option of Single-Copy Genes.</title>
        <authorList>
            <person name="Martinson E.O."/>
            <person name="Mrinalini"/>
            <person name="Kelkar Y.D."/>
            <person name="Chang C.H."/>
            <person name="Werren J.H."/>
        </authorList>
    </citation>
    <scope>NUCLEOTIDE SEQUENCE [LARGE SCALE GENOMIC DNA]</scope>
    <source>
        <strain evidence="1 2">Alberta</strain>
        <tissue evidence="1">Whole body</tissue>
    </source>
</reference>
<accession>A0A232EID1</accession>